<name>A0A8S5LBD4_9CAUD</name>
<accession>A0A8S5LBD4</accession>
<organism evidence="1">
    <name type="scientific">Siphoviridae sp. ctXOZ1</name>
    <dbReference type="NCBI Taxonomy" id="2823585"/>
    <lineage>
        <taxon>Viruses</taxon>
        <taxon>Duplodnaviria</taxon>
        <taxon>Heunggongvirae</taxon>
        <taxon>Uroviricota</taxon>
        <taxon>Caudoviricetes</taxon>
    </lineage>
</organism>
<reference evidence="1" key="1">
    <citation type="journal article" date="2021" name="Proc. Natl. Acad. Sci. U.S.A.">
        <title>A Catalog of Tens of Thousands of Viruses from Human Metagenomes Reveals Hidden Associations with Chronic Diseases.</title>
        <authorList>
            <person name="Tisza M.J."/>
            <person name="Buck C.B."/>
        </authorList>
    </citation>
    <scope>NUCLEOTIDE SEQUENCE</scope>
    <source>
        <strain evidence="1">CtXOZ1</strain>
    </source>
</reference>
<protein>
    <submittedName>
        <fullName evidence="1">Uncharacterized protein</fullName>
    </submittedName>
</protein>
<sequence length="89" mass="10221">MRRYTPFDLASWWIQSMHSKPFRYSPLAGVTVVGRLIELEAGAVQSKHNFTGVDQLINNEAIFTETKQIQSRNIAVVDEKLNDECEHGW</sequence>
<evidence type="ECO:0000313" key="1">
    <source>
        <dbReference type="EMBL" id="DAD67247.1"/>
    </source>
</evidence>
<proteinExistence type="predicted"/>
<dbReference type="EMBL" id="BK014672">
    <property type="protein sequence ID" value="DAD67247.1"/>
    <property type="molecule type" value="Genomic_DNA"/>
</dbReference>